<dbReference type="PROSITE" id="PS51012">
    <property type="entry name" value="ABC_TM2"/>
    <property type="match status" value="1"/>
</dbReference>
<dbReference type="InterPro" id="IPR000412">
    <property type="entry name" value="ABC_2_transport"/>
</dbReference>
<dbReference type="PANTHER" id="PTHR43229">
    <property type="entry name" value="NODULATION PROTEIN J"/>
    <property type="match status" value="1"/>
</dbReference>
<keyword evidence="2 5" id="KW-0812">Transmembrane</keyword>
<dbReference type="RefSeq" id="WP_379237355.1">
    <property type="nucleotide sequence ID" value="NZ_JBHSTE010000007.1"/>
</dbReference>
<organism evidence="7 8">
    <name type="scientific">Paenibacillus septentrionalis</name>
    <dbReference type="NCBI Taxonomy" id="429342"/>
    <lineage>
        <taxon>Bacteria</taxon>
        <taxon>Bacillati</taxon>
        <taxon>Bacillota</taxon>
        <taxon>Bacilli</taxon>
        <taxon>Bacillales</taxon>
        <taxon>Paenibacillaceae</taxon>
        <taxon>Paenibacillus</taxon>
    </lineage>
</organism>
<feature type="transmembrane region" description="Helical" evidence="5">
    <location>
        <begin position="185"/>
        <end position="207"/>
    </location>
</feature>
<comment type="subcellular location">
    <subcellularLocation>
        <location evidence="5">Cell membrane</location>
        <topology evidence="5">Multi-pass membrane protein</topology>
    </subcellularLocation>
    <subcellularLocation>
        <location evidence="1">Membrane</location>
        <topology evidence="1">Multi-pass membrane protein</topology>
    </subcellularLocation>
</comment>
<proteinExistence type="inferred from homology"/>
<comment type="similarity">
    <text evidence="5">Belongs to the ABC-2 integral membrane protein family.</text>
</comment>
<evidence type="ECO:0000256" key="1">
    <source>
        <dbReference type="ARBA" id="ARBA00004141"/>
    </source>
</evidence>
<sequence length="292" mass="31829">MEALFSLVGRNSKVFRRDKTSVFFSLLSVIIVIVLYALFLQKMQVDSINQLTEATPQMITMVNEWLIAGLLSMIAVTTTLAAFGIAIKDIETKARADFLTAPVSRATIQMGYVLNACMIGSVFSIIALIGCEIYIVATGGAWLSFTAFIKVVGIILLSVLLASLFNVVLVMFVHTLNAFSTLSTIVGTLLGFLCGVYVPIGALPSFAQNVIMYFPISHTTLLLRNAFMDRSLAEVFAGAPAEAAGEYKLLYGVTYKLHGNMLNLSTSYMVIAVTIVVLAVLSIVLFRRNRMH</sequence>
<evidence type="ECO:0000256" key="4">
    <source>
        <dbReference type="ARBA" id="ARBA00023136"/>
    </source>
</evidence>
<keyword evidence="5" id="KW-1003">Cell membrane</keyword>
<evidence type="ECO:0000256" key="3">
    <source>
        <dbReference type="ARBA" id="ARBA00022989"/>
    </source>
</evidence>
<feature type="transmembrane region" description="Helical" evidence="5">
    <location>
        <begin position="266"/>
        <end position="286"/>
    </location>
</feature>
<dbReference type="EMBL" id="JBHSTE010000007">
    <property type="protein sequence ID" value="MFC6334630.1"/>
    <property type="molecule type" value="Genomic_DNA"/>
</dbReference>
<dbReference type="InterPro" id="IPR013525">
    <property type="entry name" value="ABC2_TM"/>
</dbReference>
<keyword evidence="4 5" id="KW-0472">Membrane</keyword>
<dbReference type="InterPro" id="IPR047817">
    <property type="entry name" value="ABC2_TM_bact-type"/>
</dbReference>
<reference evidence="8" key="1">
    <citation type="journal article" date="2019" name="Int. J. Syst. Evol. Microbiol.">
        <title>The Global Catalogue of Microorganisms (GCM) 10K type strain sequencing project: providing services to taxonomists for standard genome sequencing and annotation.</title>
        <authorList>
            <consortium name="The Broad Institute Genomics Platform"/>
            <consortium name="The Broad Institute Genome Sequencing Center for Infectious Disease"/>
            <person name="Wu L."/>
            <person name="Ma J."/>
        </authorList>
    </citation>
    <scope>NUCLEOTIDE SEQUENCE [LARGE SCALE GENOMIC DNA]</scope>
    <source>
        <strain evidence="8">PCU 280</strain>
    </source>
</reference>
<accession>A0ABW1VAX0</accession>
<protein>
    <recommendedName>
        <fullName evidence="5">Transport permease protein</fullName>
    </recommendedName>
</protein>
<evidence type="ECO:0000256" key="2">
    <source>
        <dbReference type="ARBA" id="ARBA00022692"/>
    </source>
</evidence>
<evidence type="ECO:0000259" key="6">
    <source>
        <dbReference type="PROSITE" id="PS51012"/>
    </source>
</evidence>
<evidence type="ECO:0000256" key="5">
    <source>
        <dbReference type="RuleBase" id="RU361157"/>
    </source>
</evidence>
<dbReference type="PIRSF" id="PIRSF006648">
    <property type="entry name" value="DrrB"/>
    <property type="match status" value="1"/>
</dbReference>
<feature type="transmembrane region" description="Helical" evidence="5">
    <location>
        <begin position="112"/>
        <end position="135"/>
    </location>
</feature>
<comment type="caution">
    <text evidence="7">The sequence shown here is derived from an EMBL/GenBank/DDBJ whole genome shotgun (WGS) entry which is preliminary data.</text>
</comment>
<dbReference type="Proteomes" id="UP001596233">
    <property type="component" value="Unassembled WGS sequence"/>
</dbReference>
<evidence type="ECO:0000313" key="8">
    <source>
        <dbReference type="Proteomes" id="UP001596233"/>
    </source>
</evidence>
<dbReference type="PANTHER" id="PTHR43229:SF2">
    <property type="entry name" value="NODULATION PROTEIN J"/>
    <property type="match status" value="1"/>
</dbReference>
<gene>
    <name evidence="7" type="ORF">ACFP56_18525</name>
</gene>
<keyword evidence="5" id="KW-0813">Transport</keyword>
<feature type="transmembrane region" description="Helical" evidence="5">
    <location>
        <begin position="21"/>
        <end position="39"/>
    </location>
</feature>
<name>A0ABW1VAX0_9BACL</name>
<keyword evidence="8" id="KW-1185">Reference proteome</keyword>
<dbReference type="Pfam" id="PF01061">
    <property type="entry name" value="ABC2_membrane"/>
    <property type="match status" value="1"/>
</dbReference>
<feature type="transmembrane region" description="Helical" evidence="5">
    <location>
        <begin position="147"/>
        <end position="173"/>
    </location>
</feature>
<keyword evidence="3 5" id="KW-1133">Transmembrane helix</keyword>
<evidence type="ECO:0000313" key="7">
    <source>
        <dbReference type="EMBL" id="MFC6334630.1"/>
    </source>
</evidence>
<feature type="domain" description="ABC transmembrane type-2" evidence="6">
    <location>
        <begin position="20"/>
        <end position="289"/>
    </location>
</feature>
<feature type="transmembrane region" description="Helical" evidence="5">
    <location>
        <begin position="65"/>
        <end position="87"/>
    </location>
</feature>
<dbReference type="InterPro" id="IPR051784">
    <property type="entry name" value="Nod_factor_ABC_transporter"/>
</dbReference>